<keyword evidence="4" id="KW-1185">Reference proteome</keyword>
<reference evidence="4" key="1">
    <citation type="submission" date="2017-08" db="EMBL/GenBank/DDBJ databases">
        <authorList>
            <person name="Varghese N."/>
            <person name="Submissions S."/>
        </authorList>
    </citation>
    <scope>NUCLEOTIDE SEQUENCE [LARGE SCALE GENOMIC DNA]</scope>
    <source>
        <strain evidence="4">JA234</strain>
    </source>
</reference>
<dbReference type="EMBL" id="OAOQ01000005">
    <property type="protein sequence ID" value="SNX70160.1"/>
    <property type="molecule type" value="Genomic_DNA"/>
</dbReference>
<sequence>MSWPARPDGQTHQAAPGPPFSRSGEPLRSRGVSMLADNGAFWRRAVGIFGPGVALVVFGAAFWVLTGLVVGLRAVGPLHRPDAGLPSA</sequence>
<gene>
    <name evidence="3" type="ORF">SAMN05878503_10569</name>
</gene>
<proteinExistence type="predicted"/>
<accession>A0A285CRF2</accession>
<evidence type="ECO:0000313" key="3">
    <source>
        <dbReference type="EMBL" id="SNX70160.1"/>
    </source>
</evidence>
<dbReference type="Proteomes" id="UP000219467">
    <property type="component" value="Unassembled WGS sequence"/>
</dbReference>
<evidence type="ECO:0000256" key="2">
    <source>
        <dbReference type="SAM" id="Phobius"/>
    </source>
</evidence>
<organism evidence="3 4">
    <name type="scientific">Cereibacter ovatus</name>
    <dbReference type="NCBI Taxonomy" id="439529"/>
    <lineage>
        <taxon>Bacteria</taxon>
        <taxon>Pseudomonadati</taxon>
        <taxon>Pseudomonadota</taxon>
        <taxon>Alphaproteobacteria</taxon>
        <taxon>Rhodobacterales</taxon>
        <taxon>Paracoccaceae</taxon>
        <taxon>Cereibacter</taxon>
    </lineage>
</organism>
<feature type="transmembrane region" description="Helical" evidence="2">
    <location>
        <begin position="48"/>
        <end position="72"/>
    </location>
</feature>
<keyword evidence="2" id="KW-0472">Membrane</keyword>
<keyword evidence="2" id="KW-0812">Transmembrane</keyword>
<name>A0A285CRF2_9RHOB</name>
<evidence type="ECO:0000256" key="1">
    <source>
        <dbReference type="SAM" id="MobiDB-lite"/>
    </source>
</evidence>
<evidence type="ECO:0000313" key="4">
    <source>
        <dbReference type="Proteomes" id="UP000219467"/>
    </source>
</evidence>
<keyword evidence="2" id="KW-1133">Transmembrane helix</keyword>
<protein>
    <submittedName>
        <fullName evidence="3">Uncharacterized protein</fullName>
    </submittedName>
</protein>
<feature type="region of interest" description="Disordered" evidence="1">
    <location>
        <begin position="1"/>
        <end position="28"/>
    </location>
</feature>
<dbReference type="AlphaFoldDB" id="A0A285CRF2"/>